<feature type="transmembrane region" description="Helical" evidence="7">
    <location>
        <begin position="443"/>
        <end position="461"/>
    </location>
</feature>
<keyword evidence="5 7" id="KW-1133">Transmembrane helix</keyword>
<feature type="transmembrane region" description="Helical" evidence="7">
    <location>
        <begin position="291"/>
        <end position="313"/>
    </location>
</feature>
<keyword evidence="4 7" id="KW-0812">Transmembrane</keyword>
<dbReference type="Pfam" id="PF05977">
    <property type="entry name" value="MFS_3"/>
    <property type="match status" value="1"/>
</dbReference>
<feature type="transmembrane region" description="Helical" evidence="7">
    <location>
        <begin position="112"/>
        <end position="137"/>
    </location>
</feature>
<keyword evidence="2" id="KW-0813">Transport</keyword>
<organism evidence="8 9">
    <name type="scientific">Halovulum marinum</name>
    <dbReference type="NCBI Taxonomy" id="2662447"/>
    <lineage>
        <taxon>Bacteria</taxon>
        <taxon>Pseudomonadati</taxon>
        <taxon>Pseudomonadota</taxon>
        <taxon>Alphaproteobacteria</taxon>
        <taxon>Rhodobacterales</taxon>
        <taxon>Paracoccaceae</taxon>
        <taxon>Halovulum</taxon>
    </lineage>
</organism>
<evidence type="ECO:0000256" key="2">
    <source>
        <dbReference type="ARBA" id="ARBA00022448"/>
    </source>
</evidence>
<evidence type="ECO:0000256" key="6">
    <source>
        <dbReference type="ARBA" id="ARBA00023136"/>
    </source>
</evidence>
<name>A0A6L5YVQ0_9RHOB</name>
<comment type="caution">
    <text evidence="8">The sequence shown here is derived from an EMBL/GenBank/DDBJ whole genome shotgun (WGS) entry which is preliminary data.</text>
</comment>
<evidence type="ECO:0008006" key="10">
    <source>
        <dbReference type="Google" id="ProtNLM"/>
    </source>
</evidence>
<feature type="transmembrane region" description="Helical" evidence="7">
    <location>
        <begin position="238"/>
        <end position="257"/>
    </location>
</feature>
<reference evidence="8 9" key="1">
    <citation type="submission" date="2019-10" db="EMBL/GenBank/DDBJ databases">
        <title>Cognatihalovulum marinum gen. nov. sp. nov., a new member of the family Rhodobacteraceae isolated from deep seawater of the Northwest Indian Ocean.</title>
        <authorList>
            <person name="Ruan C."/>
            <person name="Wang J."/>
            <person name="Zheng X."/>
            <person name="Song L."/>
            <person name="Zhu Y."/>
            <person name="Huang Y."/>
            <person name="Lu Z."/>
            <person name="Du W."/>
            <person name="Huang L."/>
            <person name="Dai X."/>
        </authorList>
    </citation>
    <scope>NUCLEOTIDE SEQUENCE [LARGE SCALE GENOMIC DNA]</scope>
    <source>
        <strain evidence="8 9">2CG4</strain>
    </source>
</reference>
<dbReference type="CDD" id="cd06173">
    <property type="entry name" value="MFS_MefA_like"/>
    <property type="match status" value="1"/>
</dbReference>
<dbReference type="InterPro" id="IPR036259">
    <property type="entry name" value="MFS_trans_sf"/>
</dbReference>
<dbReference type="GO" id="GO:0005886">
    <property type="term" value="C:plasma membrane"/>
    <property type="evidence" value="ECO:0007669"/>
    <property type="project" value="UniProtKB-SubCell"/>
</dbReference>
<evidence type="ECO:0000256" key="5">
    <source>
        <dbReference type="ARBA" id="ARBA00022989"/>
    </source>
</evidence>
<dbReference type="AlphaFoldDB" id="A0A6L5YVQ0"/>
<dbReference type="EMBL" id="WIND01000001">
    <property type="protein sequence ID" value="MSU88318.1"/>
    <property type="molecule type" value="Genomic_DNA"/>
</dbReference>
<evidence type="ECO:0000313" key="8">
    <source>
        <dbReference type="EMBL" id="MSU88318.1"/>
    </source>
</evidence>
<dbReference type="PANTHER" id="PTHR23513:SF11">
    <property type="entry name" value="STAPHYLOFERRIN A TRANSPORTER"/>
    <property type="match status" value="1"/>
</dbReference>
<protein>
    <recommendedName>
        <fullName evidence="10">MFS family arabinose efflux permease</fullName>
    </recommendedName>
</protein>
<evidence type="ECO:0000313" key="9">
    <source>
        <dbReference type="Proteomes" id="UP000474957"/>
    </source>
</evidence>
<keyword evidence="6 7" id="KW-0472">Membrane</keyword>
<accession>A0A6L5YVQ0</accession>
<dbReference type="Proteomes" id="UP000474957">
    <property type="component" value="Unassembled WGS sequence"/>
</dbReference>
<feature type="transmembrane region" description="Helical" evidence="7">
    <location>
        <begin position="325"/>
        <end position="345"/>
    </location>
</feature>
<keyword evidence="9" id="KW-1185">Reference proteome</keyword>
<dbReference type="PANTHER" id="PTHR23513">
    <property type="entry name" value="INTEGRAL MEMBRANE EFFLUX PROTEIN-RELATED"/>
    <property type="match status" value="1"/>
</dbReference>
<dbReference type="InterPro" id="IPR010290">
    <property type="entry name" value="TM_effector"/>
</dbReference>
<keyword evidence="3" id="KW-1003">Cell membrane</keyword>
<feature type="transmembrane region" description="Helical" evidence="7">
    <location>
        <begin position="357"/>
        <end position="374"/>
    </location>
</feature>
<feature type="transmembrane region" description="Helical" evidence="7">
    <location>
        <begin position="380"/>
        <end position="403"/>
    </location>
</feature>
<evidence type="ECO:0000256" key="1">
    <source>
        <dbReference type="ARBA" id="ARBA00004651"/>
    </source>
</evidence>
<evidence type="ECO:0000256" key="3">
    <source>
        <dbReference type="ARBA" id="ARBA00022475"/>
    </source>
</evidence>
<sequence length="464" mass="47902">MLSRSCRPAPIGFFRPTFRPLLHCNMDALAKATTVRFGKAVMRLVHSLDSTSPGAPRPPRGPRKPLKFGLNLSAFRSRDFRLYLFGNAFSLQAMWIQRITFAWLAWQMSGSAAFVGLVAFLGFAPTMLSGPVFGALIDRVPLLPAARTAQALLFALALLTAGLHAAGLLGQGTLAALALGYGVVMSAHHPVRMSLAPLLAPRGSISSVIATTSINFNLARSIGPALGGALIHAGGPGAALWVVAACLLPYQIVLRLLRPRERAPLDEAPGSLLHGLAQGLRYAWRDRFTRLILLLTGGFALLGRGMLEILPLVADGLFARGPTGLGTLTSVAGLGALAAAALVIALPAPLPGRVPRASLVSAGLGVALTLVVALSRNWPVTVAAVAALGGAGTVLGVSVQSALQQALADGYRGRVMSLWVMTGIGGSALGALLLGGLADALGLAWAAAIVLALAALPLSMARAR</sequence>
<dbReference type="SUPFAM" id="SSF103473">
    <property type="entry name" value="MFS general substrate transporter"/>
    <property type="match status" value="1"/>
</dbReference>
<feature type="transmembrane region" description="Helical" evidence="7">
    <location>
        <begin position="415"/>
        <end position="437"/>
    </location>
</feature>
<comment type="subcellular location">
    <subcellularLocation>
        <location evidence="1">Cell membrane</location>
        <topology evidence="1">Multi-pass membrane protein</topology>
    </subcellularLocation>
</comment>
<feature type="transmembrane region" description="Helical" evidence="7">
    <location>
        <begin position="149"/>
        <end position="167"/>
    </location>
</feature>
<evidence type="ECO:0000256" key="7">
    <source>
        <dbReference type="SAM" id="Phobius"/>
    </source>
</evidence>
<proteinExistence type="predicted"/>
<evidence type="ECO:0000256" key="4">
    <source>
        <dbReference type="ARBA" id="ARBA00022692"/>
    </source>
</evidence>
<feature type="transmembrane region" description="Helical" evidence="7">
    <location>
        <begin position="82"/>
        <end position="106"/>
    </location>
</feature>
<gene>
    <name evidence="8" type="ORF">GE300_01645</name>
</gene>
<dbReference type="Gene3D" id="1.20.1250.20">
    <property type="entry name" value="MFS general substrate transporter like domains"/>
    <property type="match status" value="1"/>
</dbReference>